<evidence type="ECO:0008006" key="8">
    <source>
        <dbReference type="Google" id="ProtNLM"/>
    </source>
</evidence>
<evidence type="ECO:0000313" key="6">
    <source>
        <dbReference type="EMBL" id="KAJ9551076.1"/>
    </source>
</evidence>
<evidence type="ECO:0000259" key="5">
    <source>
        <dbReference type="Pfam" id="PF23282"/>
    </source>
</evidence>
<evidence type="ECO:0000259" key="4">
    <source>
        <dbReference type="Pfam" id="PF00931"/>
    </source>
</evidence>
<evidence type="ECO:0000256" key="2">
    <source>
        <dbReference type="ARBA" id="ARBA00022737"/>
    </source>
</evidence>
<dbReference type="InterPro" id="IPR058192">
    <property type="entry name" value="WHD_ROQ1-like"/>
</dbReference>
<keyword evidence="7" id="KW-1185">Reference proteome</keyword>
<dbReference type="SUPFAM" id="SSF52540">
    <property type="entry name" value="P-loop containing nucleoside triphosphate hydrolases"/>
    <property type="match status" value="1"/>
</dbReference>
<evidence type="ECO:0000313" key="7">
    <source>
        <dbReference type="Proteomes" id="UP001172457"/>
    </source>
</evidence>
<dbReference type="InterPro" id="IPR042197">
    <property type="entry name" value="Apaf_helical"/>
</dbReference>
<evidence type="ECO:0000256" key="1">
    <source>
        <dbReference type="ARBA" id="ARBA00022614"/>
    </source>
</evidence>
<organism evidence="6 7">
    <name type="scientific">Centaurea solstitialis</name>
    <name type="common">yellow star-thistle</name>
    <dbReference type="NCBI Taxonomy" id="347529"/>
    <lineage>
        <taxon>Eukaryota</taxon>
        <taxon>Viridiplantae</taxon>
        <taxon>Streptophyta</taxon>
        <taxon>Embryophyta</taxon>
        <taxon>Tracheophyta</taxon>
        <taxon>Spermatophyta</taxon>
        <taxon>Magnoliopsida</taxon>
        <taxon>eudicotyledons</taxon>
        <taxon>Gunneridae</taxon>
        <taxon>Pentapetalae</taxon>
        <taxon>asterids</taxon>
        <taxon>campanulids</taxon>
        <taxon>Asterales</taxon>
        <taxon>Asteraceae</taxon>
        <taxon>Carduoideae</taxon>
        <taxon>Cardueae</taxon>
        <taxon>Centaureinae</taxon>
        <taxon>Centaurea</taxon>
    </lineage>
</organism>
<keyword evidence="1" id="KW-0433">Leucine-rich repeat</keyword>
<dbReference type="SUPFAM" id="SSF46785">
    <property type="entry name" value="Winged helix' DNA-binding domain"/>
    <property type="match status" value="1"/>
</dbReference>
<dbReference type="InterPro" id="IPR032675">
    <property type="entry name" value="LRR_dom_sf"/>
</dbReference>
<dbReference type="Gene3D" id="1.10.8.430">
    <property type="entry name" value="Helical domain of apoptotic protease-activating factors"/>
    <property type="match status" value="1"/>
</dbReference>
<feature type="region of interest" description="Disordered" evidence="3">
    <location>
        <begin position="859"/>
        <end position="901"/>
    </location>
</feature>
<dbReference type="AlphaFoldDB" id="A0AA38WJT8"/>
<dbReference type="InterPro" id="IPR002182">
    <property type="entry name" value="NB-ARC"/>
</dbReference>
<feature type="domain" description="Disease resistance protein Roq1-like winged-helix" evidence="5">
    <location>
        <begin position="161"/>
        <end position="232"/>
    </location>
</feature>
<evidence type="ECO:0000256" key="3">
    <source>
        <dbReference type="SAM" id="MobiDB-lite"/>
    </source>
</evidence>
<dbReference type="GO" id="GO:0043531">
    <property type="term" value="F:ADP binding"/>
    <property type="evidence" value="ECO:0007669"/>
    <property type="project" value="InterPro"/>
</dbReference>
<dbReference type="PANTHER" id="PTHR11017:SF448">
    <property type="entry name" value="TIR DOMAIN, P-LOOP CONTAINING NUCLEOSIDE TRIPHOSPHATE HYDROLASE"/>
    <property type="match status" value="1"/>
</dbReference>
<gene>
    <name evidence="6" type="ORF">OSB04_015121</name>
</gene>
<dbReference type="Gene3D" id="3.40.50.300">
    <property type="entry name" value="P-loop containing nucleotide triphosphate hydrolases"/>
    <property type="match status" value="1"/>
</dbReference>
<dbReference type="InterPro" id="IPR027417">
    <property type="entry name" value="P-loop_NTPase"/>
</dbReference>
<feature type="non-terminal residue" evidence="6">
    <location>
        <position position="901"/>
    </location>
</feature>
<dbReference type="Gene3D" id="3.80.10.10">
    <property type="entry name" value="Ribonuclease Inhibitor"/>
    <property type="match status" value="2"/>
</dbReference>
<accession>A0AA38WJT8</accession>
<dbReference type="Pfam" id="PF00931">
    <property type="entry name" value="NB-ARC"/>
    <property type="match status" value="1"/>
</dbReference>
<dbReference type="PANTHER" id="PTHR11017">
    <property type="entry name" value="LEUCINE-RICH REPEAT-CONTAINING PROTEIN"/>
    <property type="match status" value="1"/>
</dbReference>
<feature type="domain" description="NB-ARC" evidence="4">
    <location>
        <begin position="11"/>
        <end position="90"/>
    </location>
</feature>
<feature type="compositionally biased region" description="Polar residues" evidence="3">
    <location>
        <begin position="859"/>
        <end position="872"/>
    </location>
</feature>
<comment type="caution">
    <text evidence="6">The sequence shown here is derived from an EMBL/GenBank/DDBJ whole genome shotgun (WGS) entry which is preliminary data.</text>
</comment>
<dbReference type="GO" id="GO:0006952">
    <property type="term" value="P:defense response"/>
    <property type="evidence" value="ECO:0007669"/>
    <property type="project" value="InterPro"/>
</dbReference>
<dbReference type="PRINTS" id="PR00364">
    <property type="entry name" value="DISEASERSIST"/>
</dbReference>
<dbReference type="InterPro" id="IPR036390">
    <property type="entry name" value="WH_DNA-bd_sf"/>
</dbReference>
<protein>
    <recommendedName>
        <fullName evidence="8">NB-ARC domain-containing protein</fullName>
    </recommendedName>
</protein>
<dbReference type="InterPro" id="IPR044974">
    <property type="entry name" value="Disease_R_plants"/>
</dbReference>
<reference evidence="6" key="1">
    <citation type="submission" date="2023-03" db="EMBL/GenBank/DDBJ databases">
        <title>Chromosome-scale reference genome and RAD-based genetic map of yellow starthistle (Centaurea solstitialis) reveal putative structural variation and QTLs associated with invader traits.</title>
        <authorList>
            <person name="Reatini B."/>
            <person name="Cang F.A."/>
            <person name="Jiang Q."/>
            <person name="Mckibben M.T.W."/>
            <person name="Barker M.S."/>
            <person name="Rieseberg L.H."/>
            <person name="Dlugosch K.M."/>
        </authorList>
    </citation>
    <scope>NUCLEOTIDE SEQUENCE</scope>
    <source>
        <strain evidence="6">CAN-66</strain>
        <tissue evidence="6">Leaf</tissue>
    </source>
</reference>
<name>A0AA38WJT8_9ASTR</name>
<dbReference type="Pfam" id="PF23282">
    <property type="entry name" value="WHD_ROQ1"/>
    <property type="match status" value="1"/>
</dbReference>
<sequence length="901" mass="103404">MPMPEFLGDYIGGVLKKKKSLIVFDDINEPRQLDHFLRIENIHEESKIIITTRKTNTHNWFKPRTWRYHEYKMELLDFDESLELLSLHAFGFKIPKEGYKELTKEVLHYCGGNPLALEVLGSSLREDVSIPFWRNTLDLLKREINYDIQHVLIRSFDSLPNKNSKELFLHIVFFFVGEDKDYVEQILEHDYCASYGIQVLINRCLLSVSPNNKLMMHQLIQEMGKSIVHEESKLPIERSRVLSSDSCKILRKGEGSKTMEGLALDMQLLEEPFFRNVRQNLKVNPNNAPDFKTDSLTKMDNLKLLKLNDVHLAGSYEDFSEDLRWLHWRRCSLITIPSGLLQRNLVTLDMRDSMLEVFEPPIVLPFLKTLDLRGSMSLSEIHYISRLPNLETLILCHCSELVLAFESIGRLTNLSLLNMIGCDKFWRNIGSANKRRRASTSGGGGPQQTSLPLPDSLVWLSLRDCNFEITEYFILRFDIQRKLQYLDLGGGWFYSLPSYNHLENLRVLDLSSCYNLKQLLCLPRALAELYVYYCTSLERITFESHQFTLQGFGYKGCSQLIEIEGFFKLVEIAELDETDLGHMVWLKEYQHHEICLIGGDIQFTYNRSQNIQMLYEFGIMSTSLPDIKDPNMIYEYSSESPSVCFRVPSRPENKRLIGLNISFKYTISDDDDPAWFVKIHTSNGVDYMYNPHVFGHPGEGEVGMWLSFWPIGTKLVTGEEVNVSIVVMSEIMEAKECGASLVYAEDDETMEINMPWAETIRGDLSAFQLSTGANYLCRRDFFKLMEVGRLTPGWLSILVGHTIDDREVRGWRKTGRPNTSFNLSGTESLRPSLAELLDSSFNLSRTRSSRPSLIELQDSSLTEFPGSSSTESKNVKRGRGGEVKPQALDAMARTWGSGGSL</sequence>
<dbReference type="Proteomes" id="UP001172457">
    <property type="component" value="Chromosome 4"/>
</dbReference>
<dbReference type="EMBL" id="JARYMX010000004">
    <property type="protein sequence ID" value="KAJ9551076.1"/>
    <property type="molecule type" value="Genomic_DNA"/>
</dbReference>
<keyword evidence="2" id="KW-0677">Repeat</keyword>
<dbReference type="SUPFAM" id="SSF52058">
    <property type="entry name" value="L domain-like"/>
    <property type="match status" value="1"/>
</dbReference>
<proteinExistence type="predicted"/>